<dbReference type="KEGG" id="pts:CUJ90_25965"/>
<feature type="domain" description="HTH araC/xylS-type" evidence="4">
    <location>
        <begin position="158"/>
        <end position="255"/>
    </location>
</feature>
<dbReference type="EMBL" id="FRAB01000011">
    <property type="protein sequence ID" value="SHJ99940.1"/>
    <property type="molecule type" value="Genomic_DNA"/>
</dbReference>
<dbReference type="GO" id="GO:0043565">
    <property type="term" value="F:sequence-specific DNA binding"/>
    <property type="evidence" value="ECO:0007669"/>
    <property type="project" value="InterPro"/>
</dbReference>
<dbReference type="PROSITE" id="PS01124">
    <property type="entry name" value="HTH_ARAC_FAMILY_2"/>
    <property type="match status" value="1"/>
</dbReference>
<dbReference type="PANTHER" id="PTHR46796">
    <property type="entry name" value="HTH-TYPE TRANSCRIPTIONAL ACTIVATOR RHAS-RELATED"/>
    <property type="match status" value="1"/>
</dbReference>
<dbReference type="InterPro" id="IPR018060">
    <property type="entry name" value="HTH_AraC"/>
</dbReference>
<dbReference type="RefSeq" id="WP_073428898.1">
    <property type="nucleotide sequence ID" value="NZ_CP024942.1"/>
</dbReference>
<evidence type="ECO:0000256" key="2">
    <source>
        <dbReference type="ARBA" id="ARBA00023125"/>
    </source>
</evidence>
<reference evidence="5 6" key="1">
    <citation type="submission" date="2016-11" db="EMBL/GenBank/DDBJ databases">
        <authorList>
            <person name="Jaros S."/>
            <person name="Januszkiewicz K."/>
            <person name="Wedrychowicz H."/>
        </authorList>
    </citation>
    <scope>NUCLEOTIDE SEQUENCE [LARGE SCALE GENOMIC DNA]</scope>
    <source>
        <strain evidence="5 6">LMG 20594</strain>
    </source>
</reference>
<dbReference type="PANTHER" id="PTHR46796:SF7">
    <property type="entry name" value="ARAC FAMILY TRANSCRIPTIONAL REGULATOR"/>
    <property type="match status" value="1"/>
</dbReference>
<evidence type="ECO:0000256" key="1">
    <source>
        <dbReference type="ARBA" id="ARBA00023015"/>
    </source>
</evidence>
<accession>A0A1M6NWB0</accession>
<proteinExistence type="predicted"/>
<protein>
    <submittedName>
        <fullName evidence="5">Transcriptional regulator, AraC family</fullName>
    </submittedName>
</protein>
<evidence type="ECO:0000313" key="5">
    <source>
        <dbReference type="EMBL" id="SHJ99940.1"/>
    </source>
</evidence>
<dbReference type="InterPro" id="IPR009057">
    <property type="entry name" value="Homeodomain-like_sf"/>
</dbReference>
<dbReference type="STRING" id="169427.SAMN05192548_101179"/>
<keyword evidence="2" id="KW-0238">DNA-binding</keyword>
<dbReference type="InterPro" id="IPR032783">
    <property type="entry name" value="AraC_lig"/>
</dbReference>
<keyword evidence="3" id="KW-0804">Transcription</keyword>
<gene>
    <name evidence="5" type="ORF">SAMN05192548_101179</name>
</gene>
<dbReference type="OrthoDB" id="9789899at2"/>
<name>A0A1M6NWB0_9BURK</name>
<dbReference type="GeneID" id="301981572"/>
<dbReference type="PROSITE" id="PS00041">
    <property type="entry name" value="HTH_ARAC_FAMILY_1"/>
    <property type="match status" value="2"/>
</dbReference>
<dbReference type="Gene3D" id="1.10.10.60">
    <property type="entry name" value="Homeodomain-like"/>
    <property type="match status" value="1"/>
</dbReference>
<dbReference type="AlphaFoldDB" id="A0A1M6NWB0"/>
<dbReference type="InterPro" id="IPR018062">
    <property type="entry name" value="HTH_AraC-typ_CS"/>
</dbReference>
<dbReference type="Proteomes" id="UP000184395">
    <property type="component" value="Unassembled WGS sequence"/>
</dbReference>
<dbReference type="SMART" id="SM00342">
    <property type="entry name" value="HTH_ARAC"/>
    <property type="match status" value="1"/>
</dbReference>
<sequence>MIERPSPTPKVDRLSAFFRAFDLSVQLSESREPDADALLLVLGNSHRQAEQVALLTGERAVKASPSNVLVAASVYFGGAVNPIVSAMPEDIQVGLSEAPTLRAITDAFVEEALDARCGRTAALGRLCEVIVLMILRRAIDNGATQPGLLAGLSHPALHRALVALHDAPARIWRIEELAEIAGMSRSRFMVSFRETVGTTPAAYLSAWRLKLAHRALAEGARVKSVALRVGFGSAAAFSRAYSREFGYPPAGARHE</sequence>
<organism evidence="5 6">
    <name type="scientific">Paraburkholderia terricola</name>
    <dbReference type="NCBI Taxonomy" id="169427"/>
    <lineage>
        <taxon>Bacteria</taxon>
        <taxon>Pseudomonadati</taxon>
        <taxon>Pseudomonadota</taxon>
        <taxon>Betaproteobacteria</taxon>
        <taxon>Burkholderiales</taxon>
        <taxon>Burkholderiaceae</taxon>
        <taxon>Paraburkholderia</taxon>
    </lineage>
</organism>
<evidence type="ECO:0000313" key="6">
    <source>
        <dbReference type="Proteomes" id="UP000184395"/>
    </source>
</evidence>
<dbReference type="GO" id="GO:0003700">
    <property type="term" value="F:DNA-binding transcription factor activity"/>
    <property type="evidence" value="ECO:0007669"/>
    <property type="project" value="InterPro"/>
</dbReference>
<dbReference type="InterPro" id="IPR050204">
    <property type="entry name" value="AraC_XylS_family_regulators"/>
</dbReference>
<dbReference type="Pfam" id="PF12852">
    <property type="entry name" value="Cupin_6"/>
    <property type="match status" value="1"/>
</dbReference>
<dbReference type="SUPFAM" id="SSF46689">
    <property type="entry name" value="Homeodomain-like"/>
    <property type="match status" value="2"/>
</dbReference>
<dbReference type="Pfam" id="PF12833">
    <property type="entry name" value="HTH_18"/>
    <property type="match status" value="1"/>
</dbReference>
<evidence type="ECO:0000259" key="4">
    <source>
        <dbReference type="PROSITE" id="PS01124"/>
    </source>
</evidence>
<keyword evidence="1" id="KW-0805">Transcription regulation</keyword>
<evidence type="ECO:0000256" key="3">
    <source>
        <dbReference type="ARBA" id="ARBA00023163"/>
    </source>
</evidence>